<feature type="coiled-coil region" evidence="1">
    <location>
        <begin position="46"/>
        <end position="73"/>
    </location>
</feature>
<accession>I0GWA6</accession>
<dbReference type="AlphaFoldDB" id="I0GWA6"/>
<dbReference type="KEGG" id="sri:SELR_pSRC102360"/>
<evidence type="ECO:0000313" key="3">
    <source>
        <dbReference type="Proteomes" id="UP000007887"/>
    </source>
</evidence>
<organism evidence="2 3">
    <name type="scientific">Selenomonas ruminantium subsp. lactilytica (strain NBRC 103574 / TAM6421)</name>
    <dbReference type="NCBI Taxonomy" id="927704"/>
    <lineage>
        <taxon>Bacteria</taxon>
        <taxon>Bacillati</taxon>
        <taxon>Bacillota</taxon>
        <taxon>Negativicutes</taxon>
        <taxon>Selenomonadales</taxon>
        <taxon>Selenomonadaceae</taxon>
        <taxon>Selenomonas</taxon>
    </lineage>
</organism>
<name>I0GWA6_SELRL</name>
<dbReference type="EMBL" id="AP012299">
    <property type="protein sequence ID" value="BAL85043.1"/>
    <property type="molecule type" value="Genomic_DNA"/>
</dbReference>
<gene>
    <name evidence="2" type="ordered locus">SELR_pSRC102360</name>
</gene>
<proteinExistence type="predicted"/>
<dbReference type="Proteomes" id="UP000007887">
    <property type="component" value="Plasmid pSRC1"/>
</dbReference>
<sequence length="281" mass="33570">MAKKNNNELEEAKTTKDGYEIFLEKIKVDKEQFINWGVDAYSMPNEDKAKNEWDKLKKRIDDKRRKLNNEENVYIRKYGRSEGSKELYIDFYKEVFGLEICTDPTNNKEPQEILKRLVADENKTNYINYQVSHVWGKTKNMYMFSAPWNIMLIPKMFDPLTGHEAKGDLPRRFQKALRQKIYNKYRELIIDYNKLIWDEYLNNEARREKCKKYYDKIEKKIKPKGNLGRITNNMFKKFKISIDSEFVMIDKYGKTTTEKNNVEFPDAIEINSIINTTSLNV</sequence>
<dbReference type="RefSeq" id="WP_014431252.1">
    <property type="nucleotide sequence ID" value="NC_017078.1"/>
</dbReference>
<reference evidence="2 3" key="1">
    <citation type="submission" date="2011-10" db="EMBL/GenBank/DDBJ databases">
        <title>Whole genome sequence of Selenomonas ruminantium subsp. lactilytica TAM6421.</title>
        <authorList>
            <person name="Oguchi A."/>
            <person name="Ankai A."/>
            <person name="Kaneko J."/>
            <person name="Yamada-Narita S."/>
            <person name="Fukui S."/>
            <person name="Takahashi M."/>
            <person name="Onodera T."/>
            <person name="Kojima S."/>
            <person name="Fushimi T."/>
            <person name="Abe N."/>
            <person name="Kamio Y."/>
            <person name="Yamazaki S."/>
            <person name="Fujita N."/>
        </authorList>
    </citation>
    <scope>NUCLEOTIDE SEQUENCE [LARGE SCALE GENOMIC DNA]</scope>
    <source>
        <strain evidence="3">NBRC 103574 / TAM6421</strain>
        <plasmid evidence="2 3">pSRC1</plasmid>
    </source>
</reference>
<dbReference type="PATRIC" id="fig|927704.6.peg.3163"/>
<keyword evidence="1" id="KW-0175">Coiled coil</keyword>
<keyword evidence="2" id="KW-0614">Plasmid</keyword>
<dbReference type="OrthoDB" id="2964117at2"/>
<dbReference type="HOGENOM" id="CLU_095345_0_0_9"/>
<evidence type="ECO:0000313" key="2">
    <source>
        <dbReference type="EMBL" id="BAL85043.1"/>
    </source>
</evidence>
<evidence type="ECO:0000256" key="1">
    <source>
        <dbReference type="SAM" id="Coils"/>
    </source>
</evidence>
<protein>
    <submittedName>
        <fullName evidence="2">Uncharacterized protein</fullName>
    </submittedName>
</protein>
<geneLocation type="plasmid" evidence="2 3">
    <name>pSRC1</name>
</geneLocation>